<dbReference type="GO" id="GO:0008408">
    <property type="term" value="F:3'-5' exonuclease activity"/>
    <property type="evidence" value="ECO:0007669"/>
    <property type="project" value="InterPro"/>
</dbReference>
<dbReference type="GO" id="GO:0003676">
    <property type="term" value="F:nucleic acid binding"/>
    <property type="evidence" value="ECO:0007669"/>
    <property type="project" value="InterPro"/>
</dbReference>
<accession>A0A4Z1PK51</accession>
<dbReference type="STRING" id="86259.A0A4Z1PK51"/>
<dbReference type="InterPro" id="IPR051132">
    <property type="entry name" value="3-5_Exonuclease_domain"/>
</dbReference>
<organism evidence="4 5">
    <name type="scientific">Venturia nashicola</name>
    <dbReference type="NCBI Taxonomy" id="86259"/>
    <lineage>
        <taxon>Eukaryota</taxon>
        <taxon>Fungi</taxon>
        <taxon>Dikarya</taxon>
        <taxon>Ascomycota</taxon>
        <taxon>Pezizomycotina</taxon>
        <taxon>Dothideomycetes</taxon>
        <taxon>Pleosporomycetidae</taxon>
        <taxon>Venturiales</taxon>
        <taxon>Venturiaceae</taxon>
        <taxon>Venturia</taxon>
    </lineage>
</organism>
<reference evidence="4 5" key="1">
    <citation type="submission" date="2019-04" db="EMBL/GenBank/DDBJ databases">
        <title>High contiguity whole genome sequence and gene annotation resource for two Venturia nashicola isolates.</title>
        <authorList>
            <person name="Prokchorchik M."/>
            <person name="Won K."/>
            <person name="Lee Y."/>
            <person name="Choi E.D."/>
            <person name="Segonzac C."/>
            <person name="Sohn K.H."/>
        </authorList>
    </citation>
    <scope>NUCLEOTIDE SEQUENCE [LARGE SCALE GENOMIC DNA]</scope>
    <source>
        <strain evidence="4 5">PRI2</strain>
    </source>
</reference>
<name>A0A4Z1PK51_9PEZI</name>
<dbReference type="Pfam" id="PF01612">
    <property type="entry name" value="DNA_pol_A_exo1"/>
    <property type="match status" value="1"/>
</dbReference>
<protein>
    <recommendedName>
        <fullName evidence="3">HRDC domain-containing protein</fullName>
    </recommendedName>
</protein>
<keyword evidence="2" id="KW-0378">Hydrolase</keyword>
<dbReference type="GO" id="GO:0006139">
    <property type="term" value="P:nucleobase-containing compound metabolic process"/>
    <property type="evidence" value="ECO:0007669"/>
    <property type="project" value="InterPro"/>
</dbReference>
<feature type="domain" description="HRDC" evidence="3">
    <location>
        <begin position="352"/>
        <end position="439"/>
    </location>
</feature>
<dbReference type="GO" id="GO:0005737">
    <property type="term" value="C:cytoplasm"/>
    <property type="evidence" value="ECO:0007669"/>
    <property type="project" value="TreeGrafter"/>
</dbReference>
<dbReference type="SUPFAM" id="SSF53098">
    <property type="entry name" value="Ribonuclease H-like"/>
    <property type="match status" value="1"/>
</dbReference>
<dbReference type="InterPro" id="IPR044876">
    <property type="entry name" value="HRDC_dom_sf"/>
</dbReference>
<evidence type="ECO:0000259" key="3">
    <source>
        <dbReference type="PROSITE" id="PS50967"/>
    </source>
</evidence>
<dbReference type="InterPro" id="IPR012337">
    <property type="entry name" value="RNaseH-like_sf"/>
</dbReference>
<keyword evidence="1" id="KW-0540">Nuclease</keyword>
<dbReference type="Gene3D" id="3.30.420.10">
    <property type="entry name" value="Ribonuclease H-like superfamily/Ribonuclease H"/>
    <property type="match status" value="1"/>
</dbReference>
<dbReference type="InterPro" id="IPR002121">
    <property type="entry name" value="HRDC_dom"/>
</dbReference>
<dbReference type="InterPro" id="IPR002562">
    <property type="entry name" value="3'-5'_exonuclease_dom"/>
</dbReference>
<dbReference type="PROSITE" id="PS50967">
    <property type="entry name" value="HRDC"/>
    <property type="match status" value="1"/>
</dbReference>
<evidence type="ECO:0000256" key="2">
    <source>
        <dbReference type="ARBA" id="ARBA00022801"/>
    </source>
</evidence>
<dbReference type="EMBL" id="SNSC02000006">
    <property type="protein sequence ID" value="TID23750.1"/>
    <property type="molecule type" value="Genomic_DNA"/>
</dbReference>
<dbReference type="SUPFAM" id="SSF47819">
    <property type="entry name" value="HRDC-like"/>
    <property type="match status" value="1"/>
</dbReference>
<dbReference type="Proteomes" id="UP000298493">
    <property type="component" value="Unassembled WGS sequence"/>
</dbReference>
<sequence>MSPVEAVKVGSALENNSLEYSFDVVVEDAFGILLKLSEPTGEDAALWKPCKEPDPEQLAFELPFTELPCEEPSGIEIEDSRYDYFDWQTYFGPGVPVPIVHYNTTRNQTEADMQVIHVDSLAVVGLDCEWAHNDRRSYNTLPEDEFDTSKTRMMRITDCLSVILLSCEVNGAHHIYITHLSRFPIIGDDMDQLIPPTLRTILESSDIFKVGVGVKGDGDKIEQWLGIKVRGLRCTLQMQRVANGEPQSLKHYRGMQGLTKTYFGLAVKDKDQFGQTSVWNIQGKLLPRQYQYACNDAILPLLLDAALFQKLLDYAYIPSQDVPTETSEYKPPKPRVIDPSQKEQIATFEKDDPKSLALLDKLTAFRDSVLIAQGHDPYGPNNVQYYVANSRSILRLTQYRPSTVEEMSNVKGLGSQTKKEYFYDFLNVVQEYLGIEPTPEPEGWKDQYNKDKILRTLFLERCAEEEFRFIVCDEKIWTMIWAVGSEEVERLLRH</sequence>
<evidence type="ECO:0000256" key="1">
    <source>
        <dbReference type="ARBA" id="ARBA00022722"/>
    </source>
</evidence>
<dbReference type="InterPro" id="IPR010997">
    <property type="entry name" value="HRDC-like_sf"/>
</dbReference>
<dbReference type="InterPro" id="IPR036397">
    <property type="entry name" value="RNaseH_sf"/>
</dbReference>
<evidence type="ECO:0000313" key="4">
    <source>
        <dbReference type="EMBL" id="TID23750.1"/>
    </source>
</evidence>
<dbReference type="GO" id="GO:0000166">
    <property type="term" value="F:nucleotide binding"/>
    <property type="evidence" value="ECO:0007669"/>
    <property type="project" value="InterPro"/>
</dbReference>
<gene>
    <name evidence="4" type="ORF">E6O75_ATG03386</name>
</gene>
<dbReference type="PANTHER" id="PTHR13620">
    <property type="entry name" value="3-5 EXONUCLEASE"/>
    <property type="match status" value="1"/>
</dbReference>
<dbReference type="GO" id="GO:0005634">
    <property type="term" value="C:nucleus"/>
    <property type="evidence" value="ECO:0007669"/>
    <property type="project" value="TreeGrafter"/>
</dbReference>
<dbReference type="Gene3D" id="1.10.150.80">
    <property type="entry name" value="HRDC domain"/>
    <property type="match status" value="1"/>
</dbReference>
<comment type="caution">
    <text evidence="4">The sequence shown here is derived from an EMBL/GenBank/DDBJ whole genome shotgun (WGS) entry which is preliminary data.</text>
</comment>
<keyword evidence="5" id="KW-1185">Reference proteome</keyword>
<dbReference type="OrthoDB" id="1920326at2759"/>
<proteinExistence type="predicted"/>
<dbReference type="PANTHER" id="PTHR13620:SF104">
    <property type="entry name" value="EXONUCLEASE 3'-5' DOMAIN-CONTAINING PROTEIN 2"/>
    <property type="match status" value="1"/>
</dbReference>
<dbReference type="AlphaFoldDB" id="A0A4Z1PK51"/>
<evidence type="ECO:0000313" key="5">
    <source>
        <dbReference type="Proteomes" id="UP000298493"/>
    </source>
</evidence>